<protein>
    <submittedName>
        <fullName evidence="2">Uncharacterized protein</fullName>
    </submittedName>
</protein>
<evidence type="ECO:0000313" key="3">
    <source>
        <dbReference type="Proteomes" id="UP000031443"/>
    </source>
</evidence>
<dbReference type="EMBL" id="KB574221">
    <property type="protein sequence ID" value="EMP27010.1"/>
    <property type="molecule type" value="Genomic_DNA"/>
</dbReference>
<feature type="compositionally biased region" description="Basic and acidic residues" evidence="1">
    <location>
        <begin position="25"/>
        <end position="50"/>
    </location>
</feature>
<dbReference type="AlphaFoldDB" id="M7AVF7"/>
<evidence type="ECO:0000256" key="1">
    <source>
        <dbReference type="SAM" id="MobiDB-lite"/>
    </source>
</evidence>
<accession>M7AVF7</accession>
<proteinExistence type="predicted"/>
<reference evidence="3" key="1">
    <citation type="journal article" date="2013" name="Nat. Genet.">
        <title>The draft genomes of soft-shell turtle and green sea turtle yield insights into the development and evolution of the turtle-specific body plan.</title>
        <authorList>
            <person name="Wang Z."/>
            <person name="Pascual-Anaya J."/>
            <person name="Zadissa A."/>
            <person name="Li W."/>
            <person name="Niimura Y."/>
            <person name="Huang Z."/>
            <person name="Li C."/>
            <person name="White S."/>
            <person name="Xiong Z."/>
            <person name="Fang D."/>
            <person name="Wang B."/>
            <person name="Ming Y."/>
            <person name="Chen Y."/>
            <person name="Zheng Y."/>
            <person name="Kuraku S."/>
            <person name="Pignatelli M."/>
            <person name="Herrero J."/>
            <person name="Beal K."/>
            <person name="Nozawa M."/>
            <person name="Li Q."/>
            <person name="Wang J."/>
            <person name="Zhang H."/>
            <person name="Yu L."/>
            <person name="Shigenobu S."/>
            <person name="Wang J."/>
            <person name="Liu J."/>
            <person name="Flicek P."/>
            <person name="Searle S."/>
            <person name="Wang J."/>
            <person name="Kuratani S."/>
            <person name="Yin Y."/>
            <person name="Aken B."/>
            <person name="Zhang G."/>
            <person name="Irie N."/>
        </authorList>
    </citation>
    <scope>NUCLEOTIDE SEQUENCE [LARGE SCALE GENOMIC DNA]</scope>
</reference>
<feature type="region of interest" description="Disordered" evidence="1">
    <location>
        <begin position="1"/>
        <end position="83"/>
    </location>
</feature>
<evidence type="ECO:0000313" key="2">
    <source>
        <dbReference type="EMBL" id="EMP27010.1"/>
    </source>
</evidence>
<name>M7AVF7_CHEMY</name>
<keyword evidence="3" id="KW-1185">Reference proteome</keyword>
<gene>
    <name evidence="2" type="ORF">UY3_15856</name>
</gene>
<organism evidence="2 3">
    <name type="scientific">Chelonia mydas</name>
    <name type="common">Green sea-turtle</name>
    <name type="synonym">Chelonia agassizi</name>
    <dbReference type="NCBI Taxonomy" id="8469"/>
    <lineage>
        <taxon>Eukaryota</taxon>
        <taxon>Metazoa</taxon>
        <taxon>Chordata</taxon>
        <taxon>Craniata</taxon>
        <taxon>Vertebrata</taxon>
        <taxon>Euteleostomi</taxon>
        <taxon>Archelosauria</taxon>
        <taxon>Testudinata</taxon>
        <taxon>Testudines</taxon>
        <taxon>Cryptodira</taxon>
        <taxon>Durocryptodira</taxon>
        <taxon>Americhelydia</taxon>
        <taxon>Chelonioidea</taxon>
        <taxon>Cheloniidae</taxon>
        <taxon>Chelonia</taxon>
    </lineage>
</organism>
<sequence>MEAPGARNATEDPERVKAPATEEPECVKTRSAEKPECVKTQRAEEPERRRSYGTAEGLCYQMEGDKGSSWDESSDFLKLTLTP</sequence>
<dbReference type="Proteomes" id="UP000031443">
    <property type="component" value="Unassembled WGS sequence"/>
</dbReference>